<sequence length="256" mass="28997">MPKDKGKTVPSAPGLKDVVIPGPDRPLIPRTRGYQTARDPGHTGRFWRPTSTAVKLYFTPLFRRWLRDGLPPSYKPNYGMEGMDTKIEDLVGNALQVNGPLVDFHLSKLGGDVASRLRRNYGTGLAEFEDTIPPTTFSYLMLLMKKYGAQVSVKNPGKSGMYGRVDVKVTDIRVLRNILHGARTDGRNYLVKLHYDRERTPSDETVSHYRGKSVVIANETRPFEMNYNSRKGQIKVQFYRQTYDRNGLAQNTMPGM</sequence>
<evidence type="ECO:0000313" key="2">
    <source>
        <dbReference type="Proteomes" id="UP000515135"/>
    </source>
</evidence>
<dbReference type="OrthoDB" id="5978439at2759"/>
<dbReference type="Proteomes" id="UP000515135">
    <property type="component" value="Unplaced"/>
</dbReference>
<dbReference type="GeneID" id="109470386"/>
<dbReference type="AlphaFoldDB" id="A0A6P4YKD8"/>
<keyword evidence="2" id="KW-1185">Reference proteome</keyword>
<dbReference type="RefSeq" id="XP_019624883.1">
    <property type="nucleotide sequence ID" value="XM_019769324.1"/>
</dbReference>
<feature type="region of interest" description="Disordered" evidence="1">
    <location>
        <begin position="1"/>
        <end position="45"/>
    </location>
</feature>
<name>A0A6P4YKD8_BRABE</name>
<protein>
    <submittedName>
        <fullName evidence="3">Uncharacterized protein LOC109470386</fullName>
    </submittedName>
</protein>
<proteinExistence type="predicted"/>
<reference evidence="3" key="1">
    <citation type="submission" date="2025-08" db="UniProtKB">
        <authorList>
            <consortium name="RefSeq"/>
        </authorList>
    </citation>
    <scope>IDENTIFICATION</scope>
    <source>
        <tissue evidence="3">Gonad</tissue>
    </source>
</reference>
<evidence type="ECO:0000256" key="1">
    <source>
        <dbReference type="SAM" id="MobiDB-lite"/>
    </source>
</evidence>
<evidence type="ECO:0000313" key="3">
    <source>
        <dbReference type="RefSeq" id="XP_019624883.1"/>
    </source>
</evidence>
<dbReference type="KEGG" id="bbel:109470386"/>
<accession>A0A6P4YKD8</accession>
<gene>
    <name evidence="3" type="primary">LOC109470386</name>
</gene>
<organism evidence="2 3">
    <name type="scientific">Branchiostoma belcheri</name>
    <name type="common">Amphioxus</name>
    <dbReference type="NCBI Taxonomy" id="7741"/>
    <lineage>
        <taxon>Eukaryota</taxon>
        <taxon>Metazoa</taxon>
        <taxon>Chordata</taxon>
        <taxon>Cephalochordata</taxon>
        <taxon>Leptocardii</taxon>
        <taxon>Amphioxiformes</taxon>
        <taxon>Branchiostomatidae</taxon>
        <taxon>Branchiostoma</taxon>
    </lineage>
</organism>